<dbReference type="Gene3D" id="1.10.10.10">
    <property type="entry name" value="Winged helix-like DNA-binding domain superfamily/Winged helix DNA-binding domain"/>
    <property type="match status" value="1"/>
</dbReference>
<organism evidence="2 3">
    <name type="scientific">Euzebya pacifica</name>
    <dbReference type="NCBI Taxonomy" id="1608957"/>
    <lineage>
        <taxon>Bacteria</taxon>
        <taxon>Bacillati</taxon>
        <taxon>Actinomycetota</taxon>
        <taxon>Nitriliruptoria</taxon>
        <taxon>Euzebyales</taxon>
    </lineage>
</organism>
<accession>A0A346Y027</accession>
<sequence length="242" mass="25868">MSMTTRPAQSLADLLGDTRARILEIVQRGGATAPELAERLAISPAAVRRHLTAMEADDLVDSAPVHDGGMGRPADCWRLSPKGKRLFADRSAEFADQLLDHVAATYGRGAVAEFLKTRNAAQADRYAEALADVDDPAERAKLLAEALSDDGFAARVEDSDNGRTLVLLQSHCAIEGIATEHPEICAHEAALFTRVLGTKVSRRETIAKGAHACVCRIDLDGSPPAGQTRTDHPDPDNADRSA</sequence>
<gene>
    <name evidence="2" type="ORF">DVS28_a3148</name>
</gene>
<dbReference type="OrthoDB" id="3375207at2"/>
<dbReference type="InterPro" id="IPR011991">
    <property type="entry name" value="ArsR-like_HTH"/>
</dbReference>
<keyword evidence="3" id="KW-1185">Reference proteome</keyword>
<feature type="region of interest" description="Disordered" evidence="1">
    <location>
        <begin position="221"/>
        <end position="242"/>
    </location>
</feature>
<evidence type="ECO:0000256" key="1">
    <source>
        <dbReference type="SAM" id="MobiDB-lite"/>
    </source>
</evidence>
<dbReference type="KEGG" id="euz:DVS28_a3148"/>
<protein>
    <submittedName>
        <fullName evidence="2">Iron-sulfur cluster regulator SufR</fullName>
    </submittedName>
</protein>
<reference evidence="2 3" key="1">
    <citation type="submission" date="2018-09" db="EMBL/GenBank/DDBJ databases">
        <title>Complete genome sequence of Euzebya sp. DY32-46 isolated from seawater of Pacific Ocean.</title>
        <authorList>
            <person name="Xu L."/>
            <person name="Wu Y.-H."/>
            <person name="Xu X.-W."/>
        </authorList>
    </citation>
    <scope>NUCLEOTIDE SEQUENCE [LARGE SCALE GENOMIC DNA]</scope>
    <source>
        <strain evidence="2 3">DY32-46</strain>
    </source>
</reference>
<dbReference type="InterPro" id="IPR036388">
    <property type="entry name" value="WH-like_DNA-bd_sf"/>
</dbReference>
<dbReference type="CDD" id="cd00090">
    <property type="entry name" value="HTH_ARSR"/>
    <property type="match status" value="1"/>
</dbReference>
<feature type="compositionally biased region" description="Basic and acidic residues" evidence="1">
    <location>
        <begin position="229"/>
        <end position="242"/>
    </location>
</feature>
<dbReference type="SUPFAM" id="SSF46785">
    <property type="entry name" value="Winged helix' DNA-binding domain"/>
    <property type="match status" value="1"/>
</dbReference>
<dbReference type="PANTHER" id="PTHR38600">
    <property type="entry name" value="TRANSCRIPTIONAL REGULATORY PROTEIN"/>
    <property type="match status" value="1"/>
</dbReference>
<dbReference type="Proteomes" id="UP000264006">
    <property type="component" value="Chromosome"/>
</dbReference>
<dbReference type="InterPro" id="IPR036390">
    <property type="entry name" value="WH_DNA-bd_sf"/>
</dbReference>
<evidence type="ECO:0000313" key="3">
    <source>
        <dbReference type="Proteomes" id="UP000264006"/>
    </source>
</evidence>
<dbReference type="AlphaFoldDB" id="A0A346Y027"/>
<dbReference type="Pfam" id="PF12840">
    <property type="entry name" value="HTH_20"/>
    <property type="match status" value="1"/>
</dbReference>
<dbReference type="EMBL" id="CP031165">
    <property type="protein sequence ID" value="AXV07824.1"/>
    <property type="molecule type" value="Genomic_DNA"/>
</dbReference>
<proteinExistence type="predicted"/>
<dbReference type="PANTHER" id="PTHR38600:SF2">
    <property type="entry name" value="SLL0088 PROTEIN"/>
    <property type="match status" value="1"/>
</dbReference>
<name>A0A346Y027_9ACTN</name>
<evidence type="ECO:0000313" key="2">
    <source>
        <dbReference type="EMBL" id="AXV07824.1"/>
    </source>
</evidence>